<evidence type="ECO:0000259" key="3">
    <source>
        <dbReference type="Pfam" id="PF00535"/>
    </source>
</evidence>
<dbReference type="InterPro" id="IPR029044">
    <property type="entry name" value="Nucleotide-diphossugar_trans"/>
</dbReference>
<dbReference type="AlphaFoldDB" id="A0A1I6LTD4"/>
<feature type="compositionally biased region" description="Acidic residues" evidence="1">
    <location>
        <begin position="327"/>
        <end position="343"/>
    </location>
</feature>
<feature type="transmembrane region" description="Helical" evidence="2">
    <location>
        <begin position="230"/>
        <end position="253"/>
    </location>
</feature>
<keyword evidence="4" id="KW-0328">Glycosyltransferase</keyword>
<feature type="domain" description="Glycosyltransferase 2-like" evidence="3">
    <location>
        <begin position="8"/>
        <end position="131"/>
    </location>
</feature>
<feature type="region of interest" description="Disordered" evidence="1">
    <location>
        <begin position="309"/>
        <end position="343"/>
    </location>
</feature>
<dbReference type="STRING" id="767519.SAMN05216559_3063"/>
<sequence length="343" mass="37270">MADSDDVCVLVPTYNEAETIGAVVTGFVDQGYEHVLVVDGGSADDTQAVAREAGARVVEQSGTGKGQAVREALQRHVDRPYVLMLDGDSTYRPEEAERLLDPLLSGEAEHVIGNRFANMQSGAMTRLNQIGNRVINRSFSLIHGRDLVDILSGYRAFTLESANRLHLRADGFGIETEMSVECVKHNVRTAVVPITYEPRPEDSETNLRPFRDGANIILTLYQMAKTNNPLFYFGSVGTLSTLTGFGLAAYVAYEWFVRSISHEVIAFLAGSAVLLGVQLLMFAVLSDMIVAVNREQTHQIQQIARKIGEKDEDAGTVGEDAAGQSADVEESTVDESGVDPAES</sequence>
<dbReference type="SUPFAM" id="SSF53448">
    <property type="entry name" value="Nucleotide-diphospho-sugar transferases"/>
    <property type="match status" value="1"/>
</dbReference>
<dbReference type="InterPro" id="IPR050256">
    <property type="entry name" value="Glycosyltransferase_2"/>
</dbReference>
<keyword evidence="2" id="KW-1133">Transmembrane helix</keyword>
<name>A0A1I6LTD4_9EURY</name>
<dbReference type="Gene3D" id="3.90.550.10">
    <property type="entry name" value="Spore Coat Polysaccharide Biosynthesis Protein SpsA, Chain A"/>
    <property type="match status" value="1"/>
</dbReference>
<dbReference type="InterPro" id="IPR001173">
    <property type="entry name" value="Glyco_trans_2-like"/>
</dbReference>
<organism evidence="4 5">
    <name type="scientific">Halomicrobium zhouii</name>
    <dbReference type="NCBI Taxonomy" id="767519"/>
    <lineage>
        <taxon>Archaea</taxon>
        <taxon>Methanobacteriati</taxon>
        <taxon>Methanobacteriota</taxon>
        <taxon>Stenosarchaea group</taxon>
        <taxon>Halobacteria</taxon>
        <taxon>Halobacteriales</taxon>
        <taxon>Haloarculaceae</taxon>
        <taxon>Halomicrobium</taxon>
    </lineage>
</organism>
<reference evidence="4 5" key="1">
    <citation type="submission" date="2016-10" db="EMBL/GenBank/DDBJ databases">
        <authorList>
            <person name="de Groot N.N."/>
        </authorList>
    </citation>
    <scope>NUCLEOTIDE SEQUENCE [LARGE SCALE GENOMIC DNA]</scope>
    <source>
        <strain evidence="4 5">CGMCC 1.10457</strain>
    </source>
</reference>
<accession>A0A1I6LTD4</accession>
<keyword evidence="2" id="KW-0812">Transmembrane</keyword>
<evidence type="ECO:0000256" key="1">
    <source>
        <dbReference type="SAM" id="MobiDB-lite"/>
    </source>
</evidence>
<keyword evidence="4" id="KW-0808">Transferase</keyword>
<dbReference type="GO" id="GO:0016757">
    <property type="term" value="F:glycosyltransferase activity"/>
    <property type="evidence" value="ECO:0007669"/>
    <property type="project" value="UniProtKB-KW"/>
</dbReference>
<dbReference type="RefSeq" id="WP_089817408.1">
    <property type="nucleotide sequence ID" value="NZ_FOZK01000003.1"/>
</dbReference>
<dbReference type="CDD" id="cd04179">
    <property type="entry name" value="DPM_DPG-synthase_like"/>
    <property type="match status" value="1"/>
</dbReference>
<feature type="transmembrane region" description="Helical" evidence="2">
    <location>
        <begin position="265"/>
        <end position="285"/>
    </location>
</feature>
<evidence type="ECO:0000313" key="5">
    <source>
        <dbReference type="Proteomes" id="UP000199062"/>
    </source>
</evidence>
<evidence type="ECO:0000256" key="2">
    <source>
        <dbReference type="SAM" id="Phobius"/>
    </source>
</evidence>
<dbReference type="OrthoDB" id="103472at2157"/>
<dbReference type="NCBIfam" id="TIGR04182">
    <property type="entry name" value="glyco_TIGR04182"/>
    <property type="match status" value="1"/>
</dbReference>
<dbReference type="PANTHER" id="PTHR48090">
    <property type="entry name" value="UNDECAPRENYL-PHOSPHATE 4-DEOXY-4-FORMAMIDO-L-ARABINOSE TRANSFERASE-RELATED"/>
    <property type="match status" value="1"/>
</dbReference>
<protein>
    <submittedName>
        <fullName evidence="4">Dolichol-phosphate mannosyltransferase</fullName>
    </submittedName>
</protein>
<gene>
    <name evidence="4" type="ORF">SAMN05216559_3063</name>
</gene>
<proteinExistence type="predicted"/>
<dbReference type="InterPro" id="IPR026456">
    <property type="entry name" value="GCTrfase_AglJ"/>
</dbReference>
<dbReference type="Pfam" id="PF00535">
    <property type="entry name" value="Glycos_transf_2"/>
    <property type="match status" value="1"/>
</dbReference>
<evidence type="ECO:0000313" key="4">
    <source>
        <dbReference type="EMBL" id="SFS06590.1"/>
    </source>
</evidence>
<keyword evidence="2" id="KW-0472">Membrane</keyword>
<dbReference type="PANTHER" id="PTHR48090:SF7">
    <property type="entry name" value="RFBJ PROTEIN"/>
    <property type="match status" value="1"/>
</dbReference>
<keyword evidence="5" id="KW-1185">Reference proteome</keyword>
<dbReference type="EMBL" id="FOZK01000003">
    <property type="protein sequence ID" value="SFS06590.1"/>
    <property type="molecule type" value="Genomic_DNA"/>
</dbReference>
<dbReference type="Proteomes" id="UP000199062">
    <property type="component" value="Unassembled WGS sequence"/>
</dbReference>